<protein>
    <recommendedName>
        <fullName evidence="1">Rap1a immunity protein domain-containing protein</fullName>
    </recommendedName>
</protein>
<organism evidence="2 3">
    <name type="scientific">Massilia aquatica</name>
    <dbReference type="NCBI Taxonomy" id="2609000"/>
    <lineage>
        <taxon>Bacteria</taxon>
        <taxon>Pseudomonadati</taxon>
        <taxon>Pseudomonadota</taxon>
        <taxon>Betaproteobacteria</taxon>
        <taxon>Burkholderiales</taxon>
        <taxon>Oxalobacteraceae</taxon>
        <taxon>Telluria group</taxon>
        <taxon>Massilia</taxon>
    </lineage>
</organism>
<dbReference type="Proteomes" id="UP000819052">
    <property type="component" value="Unassembled WGS sequence"/>
</dbReference>
<evidence type="ECO:0000313" key="3">
    <source>
        <dbReference type="Proteomes" id="UP000819052"/>
    </source>
</evidence>
<dbReference type="InterPro" id="IPR041238">
    <property type="entry name" value="Rap1a"/>
</dbReference>
<comment type="caution">
    <text evidence="2">The sequence shown here is derived from an EMBL/GenBank/DDBJ whole genome shotgun (WGS) entry which is preliminary data.</text>
</comment>
<proteinExistence type="predicted"/>
<evidence type="ECO:0000313" key="2">
    <source>
        <dbReference type="EMBL" id="NHZ44887.1"/>
    </source>
</evidence>
<dbReference type="Pfam" id="PF18602">
    <property type="entry name" value="Rap1a"/>
    <property type="match status" value="1"/>
</dbReference>
<gene>
    <name evidence="2" type="ORF">F1609_32775</name>
</gene>
<name>A0ABX0MIW2_9BURK</name>
<evidence type="ECO:0000259" key="1">
    <source>
        <dbReference type="Pfam" id="PF18602"/>
    </source>
</evidence>
<accession>A0ABX0MIW2</accession>
<reference evidence="2 3" key="1">
    <citation type="submission" date="2019-09" db="EMBL/GenBank/DDBJ databases">
        <title>Taxonomy of Antarctic Massilia spp.: description of Massilia rubra sp. nov., Massilia aquatica sp. nov., Massilia mucilaginosa sp. nov., Massilia frigida sp. nov. isolated from streams, lakes and regoliths.</title>
        <authorList>
            <person name="Holochova P."/>
            <person name="Sedlacek I."/>
            <person name="Kralova S."/>
            <person name="Maslanova I."/>
            <person name="Busse H.-J."/>
            <person name="Stankova E."/>
            <person name="Vrbovska V."/>
            <person name="Kovarovic V."/>
            <person name="Bartak M."/>
            <person name="Svec P."/>
            <person name="Pantucek R."/>
        </authorList>
    </citation>
    <scope>NUCLEOTIDE SEQUENCE [LARGE SCALE GENOMIC DNA]</scope>
    <source>
        <strain evidence="2 3">CCM 8693</strain>
    </source>
</reference>
<dbReference type="Gene3D" id="1.10.890.40">
    <property type="match status" value="1"/>
</dbReference>
<feature type="domain" description="Rap1a immunity protein" evidence="1">
    <location>
        <begin position="102"/>
        <end position="169"/>
    </location>
</feature>
<keyword evidence="3" id="KW-1185">Reference proteome</keyword>
<dbReference type="EMBL" id="VVIW01000043">
    <property type="protein sequence ID" value="NHZ44887.1"/>
    <property type="molecule type" value="Genomic_DNA"/>
</dbReference>
<sequence>MDSSDLPFKNTMTGSSLHVKVKIILLNIRDNMAITVHASATAGRRAVRALIWLCVAGTAIFNSASAMSATKPNPSAVTGEALLRDLAGPPSESEDPFIRGADLISHETARGYVNGVRDAGEGTQWCFTGVFWKELNEDIVSALKRLTPAQRKGPAAPLVIKVLHERFPCATVRSTQ</sequence>
<dbReference type="RefSeq" id="WP_167081980.1">
    <property type="nucleotide sequence ID" value="NZ_VVIW01000043.1"/>
</dbReference>